<dbReference type="OrthoDB" id="1415560at2759"/>
<name>A0A2Z6M0F0_TRISU</name>
<evidence type="ECO:0000313" key="3">
    <source>
        <dbReference type="EMBL" id="GAU24138.1"/>
    </source>
</evidence>
<keyword evidence="4" id="KW-1185">Reference proteome</keyword>
<evidence type="ECO:0000256" key="1">
    <source>
        <dbReference type="SAM" id="MobiDB-lite"/>
    </source>
</evidence>
<dbReference type="PANTHER" id="PTHR10775">
    <property type="entry name" value="OS08G0208400 PROTEIN"/>
    <property type="match status" value="1"/>
</dbReference>
<evidence type="ECO:0000259" key="2">
    <source>
        <dbReference type="Pfam" id="PF13963"/>
    </source>
</evidence>
<feature type="region of interest" description="Disordered" evidence="1">
    <location>
        <begin position="383"/>
        <end position="437"/>
    </location>
</feature>
<dbReference type="EMBL" id="DF973285">
    <property type="protein sequence ID" value="GAU24138.1"/>
    <property type="molecule type" value="Genomic_DNA"/>
</dbReference>
<gene>
    <name evidence="3" type="ORF">TSUD_83730</name>
</gene>
<dbReference type="Pfam" id="PF13963">
    <property type="entry name" value="Transpos_assoc"/>
    <property type="match status" value="1"/>
</dbReference>
<protein>
    <recommendedName>
        <fullName evidence="2">Transposase-associated domain-containing protein</fullName>
    </recommendedName>
</protein>
<feature type="domain" description="Transposase-associated" evidence="2">
    <location>
        <begin position="10"/>
        <end position="78"/>
    </location>
</feature>
<feature type="compositionally biased region" description="Polar residues" evidence="1">
    <location>
        <begin position="411"/>
        <end position="437"/>
    </location>
</feature>
<accession>A0A2Z6M0F0</accession>
<organism evidence="3 4">
    <name type="scientific">Trifolium subterraneum</name>
    <name type="common">Subterranean clover</name>
    <dbReference type="NCBI Taxonomy" id="3900"/>
    <lineage>
        <taxon>Eukaryota</taxon>
        <taxon>Viridiplantae</taxon>
        <taxon>Streptophyta</taxon>
        <taxon>Embryophyta</taxon>
        <taxon>Tracheophyta</taxon>
        <taxon>Spermatophyta</taxon>
        <taxon>Magnoliopsida</taxon>
        <taxon>eudicotyledons</taxon>
        <taxon>Gunneridae</taxon>
        <taxon>Pentapetalae</taxon>
        <taxon>rosids</taxon>
        <taxon>fabids</taxon>
        <taxon>Fabales</taxon>
        <taxon>Fabaceae</taxon>
        <taxon>Papilionoideae</taxon>
        <taxon>50 kb inversion clade</taxon>
        <taxon>NPAAA clade</taxon>
        <taxon>Hologalegina</taxon>
        <taxon>IRL clade</taxon>
        <taxon>Trifolieae</taxon>
        <taxon>Trifolium</taxon>
    </lineage>
</organism>
<dbReference type="InterPro" id="IPR029480">
    <property type="entry name" value="Transpos_assoc"/>
</dbReference>
<dbReference type="AlphaFoldDB" id="A0A2Z6M0F0"/>
<dbReference type="Proteomes" id="UP000242715">
    <property type="component" value="Unassembled WGS sequence"/>
</dbReference>
<proteinExistence type="predicted"/>
<dbReference type="PANTHER" id="PTHR10775:SF193">
    <property type="entry name" value="DUF4216 DOMAIN-CONTAINING PROTEIN"/>
    <property type="match status" value="1"/>
</dbReference>
<evidence type="ECO:0000313" key="4">
    <source>
        <dbReference type="Proteomes" id="UP000242715"/>
    </source>
</evidence>
<reference evidence="4" key="1">
    <citation type="journal article" date="2017" name="Front. Plant Sci.">
        <title>Climate Clever Clovers: New Paradigm to Reduce the Environmental Footprint of Ruminants by Breeding Low Methanogenic Forages Utilizing Haplotype Variation.</title>
        <authorList>
            <person name="Kaur P."/>
            <person name="Appels R."/>
            <person name="Bayer P.E."/>
            <person name="Keeble-Gagnere G."/>
            <person name="Wang J."/>
            <person name="Hirakawa H."/>
            <person name="Shirasawa K."/>
            <person name="Vercoe P."/>
            <person name="Stefanova K."/>
            <person name="Durmic Z."/>
            <person name="Nichols P."/>
            <person name="Revell C."/>
            <person name="Isobe S.N."/>
            <person name="Edwards D."/>
            <person name="Erskine W."/>
        </authorList>
    </citation>
    <scope>NUCLEOTIDE SEQUENCE [LARGE SCALE GENOMIC DNA]</scope>
    <source>
        <strain evidence="4">cv. Daliak</strain>
    </source>
</reference>
<sequence>MYDRKYFGARQVKARFKDGVEEFVTYAMSQDIVQSEGGVRCPCIKCMCGLIQSPEDVIDHLEKVGFMDDYYVWTHHGEREPANINTEFNVNMHASSSGAQRECGNFGRMQDMVGDALGVNMSYEGGGEEAIIPNDKALKFYAMMEEVNKPLYEGASDSKLSICVRFIAAKSNWNVHEDCLEFFSKMMLDTTPIKDNLPTNYYDAKRLVSKLGLQVKKIDCFVQGCMLFYDNEFSTNDGALEECKFCKAPRYQVLRLYWDKIGKFLQEHPEYSCHEAIPNTIRREIWLDRDVAGPGTYGFGKLAPNVRYEDLLHIPTPEERSHLLAFPPTTQAEIQRLTQESQTQREEINRLVQKDQEREQMMQEELRKLREEQRQAMEQQKMEMAAHLKKMVASSFQNAPIDETAPHEDSANSNNEDTNTEDSANSNNEDTNTNDAN</sequence>